<sequence length="96" mass="11073">MMRSRKMMFSATLDSMAFQLDDAQKTTRFAITQLDSIGPLTWKSAAGRAFYERVLELSSWLERLNQELSESEAYLSAAIREIQELESQIVKQKMAF</sequence>
<evidence type="ECO:0000256" key="1">
    <source>
        <dbReference type="SAM" id="Coils"/>
    </source>
</evidence>
<dbReference type="EMBL" id="CP032549">
    <property type="protein sequence ID" value="QIV86694.1"/>
    <property type="molecule type" value="Genomic_DNA"/>
</dbReference>
<protein>
    <submittedName>
        <fullName evidence="2">Uncharacterized protein</fullName>
    </submittedName>
</protein>
<accession>A0A6H0SHB9</accession>
<dbReference type="Proteomes" id="UP000502331">
    <property type="component" value="Chromosome"/>
</dbReference>
<keyword evidence="3" id="KW-1185">Reference proteome</keyword>
<dbReference type="Gene3D" id="1.10.287.1060">
    <property type="entry name" value="ESAT-6-like"/>
    <property type="match status" value="1"/>
</dbReference>
<dbReference type="SUPFAM" id="SSF140453">
    <property type="entry name" value="EsxAB dimer-like"/>
    <property type="match status" value="1"/>
</dbReference>
<gene>
    <name evidence="2" type="ORF">D3791_05830</name>
</gene>
<organism evidence="2 3">
    <name type="scientific">Glutamicibacter mishrai</name>
    <dbReference type="NCBI Taxonomy" id="1775880"/>
    <lineage>
        <taxon>Bacteria</taxon>
        <taxon>Bacillati</taxon>
        <taxon>Actinomycetota</taxon>
        <taxon>Actinomycetes</taxon>
        <taxon>Micrococcales</taxon>
        <taxon>Micrococcaceae</taxon>
        <taxon>Glutamicibacter</taxon>
    </lineage>
</organism>
<feature type="coiled-coil region" evidence="1">
    <location>
        <begin position="61"/>
        <end position="95"/>
    </location>
</feature>
<dbReference type="AlphaFoldDB" id="A0A6H0SHB9"/>
<reference evidence="2 3" key="1">
    <citation type="submission" date="2018-09" db="EMBL/GenBank/DDBJ databases">
        <title>Glutamicibacter mishrai S5-52T (LMG 29155T = KCTC 39846T).</title>
        <authorList>
            <person name="Das S.K."/>
        </authorList>
    </citation>
    <scope>NUCLEOTIDE SEQUENCE [LARGE SCALE GENOMIC DNA]</scope>
    <source>
        <strain evidence="2 3">S5-52</strain>
    </source>
</reference>
<proteinExistence type="predicted"/>
<name>A0A6H0SHB9_9MICC</name>
<evidence type="ECO:0000313" key="2">
    <source>
        <dbReference type="EMBL" id="QIV86694.1"/>
    </source>
</evidence>
<dbReference type="InterPro" id="IPR036689">
    <property type="entry name" value="ESAT-6-like_sf"/>
</dbReference>
<evidence type="ECO:0000313" key="3">
    <source>
        <dbReference type="Proteomes" id="UP000502331"/>
    </source>
</evidence>
<keyword evidence="1" id="KW-0175">Coiled coil</keyword>